<dbReference type="Proteomes" id="UP000233425">
    <property type="component" value="Unassembled WGS sequence"/>
</dbReference>
<protein>
    <recommendedName>
        <fullName evidence="4">DUF5412 domain-containing protein</fullName>
    </recommendedName>
</protein>
<feature type="chain" id="PRO_5039364465" description="DUF5412 domain-containing protein" evidence="1">
    <location>
        <begin position="25"/>
        <end position="116"/>
    </location>
</feature>
<feature type="signal peptide" evidence="1">
    <location>
        <begin position="1"/>
        <end position="24"/>
    </location>
</feature>
<accession>A0A2N0UTP8</accession>
<sequence>MVKKFFTLNCFFAVMILISTFFTACSLEYLPHGELIDTTASPNNEYVVNAYLCSGNATTDFSIRCEVVDLKTNKSRNIYWNYHQEDVSWYWKSQDVIVINNIELNVLTDEYDWRNY</sequence>
<dbReference type="AlphaFoldDB" id="A0A2N0UTP8"/>
<dbReference type="RefSeq" id="WP_101029069.1">
    <property type="nucleotide sequence ID" value="NZ_CABMMZ010000047.1"/>
</dbReference>
<proteinExistence type="predicted"/>
<organism evidence="2 3">
    <name type="scientific">Ruminococcus bromii</name>
    <dbReference type="NCBI Taxonomy" id="40518"/>
    <lineage>
        <taxon>Bacteria</taxon>
        <taxon>Bacillati</taxon>
        <taxon>Bacillota</taxon>
        <taxon>Clostridia</taxon>
        <taxon>Eubacteriales</taxon>
        <taxon>Oscillospiraceae</taxon>
        <taxon>Ruminococcus</taxon>
    </lineage>
</organism>
<reference evidence="2" key="1">
    <citation type="journal article" date="2018" name="Environ. Microbiol.">
        <title>Sporulation capability and amylosome conservation among diverse human colonic and rumen isolates of the keystone starch-degrader Ruminococcus bromii.</title>
        <authorList>
            <person name="Mukhopadhya I."/>
            <person name="Morais S."/>
            <person name="Laverde-Gomez J."/>
            <person name="Sheridan P.O."/>
            <person name="Walker A.W."/>
            <person name="Kelly W."/>
            <person name="Klieve A.V."/>
            <person name="Ouwerkerk D."/>
            <person name="Duncan S.H."/>
            <person name="Louis P."/>
            <person name="Koropatkin N."/>
            <person name="Cockburn D."/>
            <person name="Kibler R."/>
            <person name="Cooper P.J."/>
            <person name="Sandoval C."/>
            <person name="Crost E."/>
            <person name="Juge N."/>
            <person name="Bayer E.A."/>
            <person name="Flint H.J."/>
        </authorList>
    </citation>
    <scope>NUCLEOTIDE SEQUENCE [LARGE SCALE GENOMIC DNA]</scope>
    <source>
        <strain evidence="2">ATCC 27255</strain>
    </source>
</reference>
<keyword evidence="3" id="KW-1185">Reference proteome</keyword>
<evidence type="ECO:0000313" key="2">
    <source>
        <dbReference type="EMBL" id="PKD30380.1"/>
    </source>
</evidence>
<evidence type="ECO:0008006" key="4">
    <source>
        <dbReference type="Google" id="ProtNLM"/>
    </source>
</evidence>
<keyword evidence="1" id="KW-0732">Signal</keyword>
<comment type="caution">
    <text evidence="2">The sequence shown here is derived from an EMBL/GenBank/DDBJ whole genome shotgun (WGS) entry which is preliminary data.</text>
</comment>
<dbReference type="EMBL" id="NNSR01000047">
    <property type="protein sequence ID" value="PKD30380.1"/>
    <property type="molecule type" value="Genomic_DNA"/>
</dbReference>
<dbReference type="InterPro" id="IPR035406">
    <property type="entry name" value="DUF5412"/>
</dbReference>
<dbReference type="Pfam" id="PF17428">
    <property type="entry name" value="DUF5412"/>
    <property type="match status" value="1"/>
</dbReference>
<evidence type="ECO:0000313" key="3">
    <source>
        <dbReference type="Proteomes" id="UP000233425"/>
    </source>
</evidence>
<gene>
    <name evidence="2" type="ORF">RBATCC27255_01055</name>
</gene>
<name>A0A2N0UTP8_9FIRM</name>
<dbReference type="PROSITE" id="PS51257">
    <property type="entry name" value="PROKAR_LIPOPROTEIN"/>
    <property type="match status" value="1"/>
</dbReference>
<evidence type="ECO:0000256" key="1">
    <source>
        <dbReference type="SAM" id="SignalP"/>
    </source>
</evidence>